<dbReference type="SMART" id="SM00729">
    <property type="entry name" value="Elp3"/>
    <property type="match status" value="1"/>
</dbReference>
<dbReference type="GO" id="GO:0005737">
    <property type="term" value="C:cytoplasm"/>
    <property type="evidence" value="ECO:0007669"/>
    <property type="project" value="UniProtKB-SubCell"/>
</dbReference>
<name>A0A9W6J3A1_9HYPH</name>
<dbReference type="RefSeq" id="WP_271168753.1">
    <property type="nucleotide sequence ID" value="NZ_BSFI01000008.1"/>
</dbReference>
<dbReference type="GO" id="GO:0006782">
    <property type="term" value="P:protoporphyrinogen IX biosynthetic process"/>
    <property type="evidence" value="ECO:0007669"/>
    <property type="project" value="TreeGrafter"/>
</dbReference>
<evidence type="ECO:0000313" key="18">
    <source>
        <dbReference type="EMBL" id="GLK68519.1"/>
    </source>
</evidence>
<dbReference type="InterPro" id="IPR004558">
    <property type="entry name" value="Coprogen_oxidase_HemN"/>
</dbReference>
<keyword evidence="5 14" id="KW-0004">4Fe-4S</keyword>
<proteinExistence type="inferred from homology"/>
<reference evidence="18" key="1">
    <citation type="journal article" date="2014" name="Int. J. Syst. Evol. Microbiol.">
        <title>Complete genome sequence of Corynebacterium casei LMG S-19264T (=DSM 44701T), isolated from a smear-ripened cheese.</title>
        <authorList>
            <consortium name="US DOE Joint Genome Institute (JGI-PGF)"/>
            <person name="Walter F."/>
            <person name="Albersmeier A."/>
            <person name="Kalinowski J."/>
            <person name="Ruckert C."/>
        </authorList>
    </citation>
    <scope>NUCLEOTIDE SEQUENCE</scope>
    <source>
        <strain evidence="18">VKM B-2347</strain>
    </source>
</reference>
<comment type="cofactor">
    <cofactor evidence="14 16">
        <name>[4Fe-4S] cluster</name>
        <dbReference type="ChEBI" id="CHEBI:49883"/>
    </cofactor>
    <text evidence="14 16">Binds 1 [4Fe-4S] cluster. The cluster is coordinated with 3 cysteines and an exchangeable S-adenosyl-L-methionine.</text>
</comment>
<dbReference type="InterPro" id="IPR034505">
    <property type="entry name" value="Coproporphyrinogen-III_oxidase"/>
</dbReference>
<gene>
    <name evidence="18" type="primary">hemN</name>
    <name evidence="18" type="ORF">GCM10008179_21570</name>
</gene>
<dbReference type="GO" id="GO:0051989">
    <property type="term" value="F:coproporphyrinogen dehydrogenase activity"/>
    <property type="evidence" value="ECO:0007669"/>
    <property type="project" value="UniProtKB-EC"/>
</dbReference>
<comment type="subcellular location">
    <subcellularLocation>
        <location evidence="1 14">Cytoplasm</location>
    </subcellularLocation>
</comment>
<evidence type="ECO:0000256" key="10">
    <source>
        <dbReference type="ARBA" id="ARBA00023004"/>
    </source>
</evidence>
<feature type="binding site" evidence="15">
    <location>
        <position position="239"/>
    </location>
    <ligand>
        <name>S-adenosyl-L-methionine</name>
        <dbReference type="ChEBI" id="CHEBI:59789"/>
        <label>2</label>
    </ligand>
</feature>
<comment type="pathway">
    <text evidence="2 14">Porphyrin-containing compound metabolism; protoporphyrin-IX biosynthesis; protoporphyrinogen-IX from coproporphyrinogen-III (AdoMet route): step 1/1.</text>
</comment>
<feature type="binding site" evidence="16">
    <location>
        <position position="58"/>
    </location>
    <ligand>
        <name>[4Fe-4S] cluster</name>
        <dbReference type="ChEBI" id="CHEBI:49883"/>
        <note>4Fe-4S-S-AdoMet</note>
    </ligand>
</feature>
<keyword evidence="10 14" id="KW-0408">Iron</keyword>
<evidence type="ECO:0000256" key="3">
    <source>
        <dbReference type="ARBA" id="ARBA00005493"/>
    </source>
</evidence>
<feature type="binding site" evidence="16">
    <location>
        <position position="65"/>
    </location>
    <ligand>
        <name>[4Fe-4S] cluster</name>
        <dbReference type="ChEBI" id="CHEBI:49883"/>
        <note>4Fe-4S-S-AdoMet</note>
    </ligand>
</feature>
<dbReference type="PIRSF" id="PIRSF000167">
    <property type="entry name" value="HemN"/>
    <property type="match status" value="1"/>
</dbReference>
<reference evidence="18" key="2">
    <citation type="submission" date="2023-01" db="EMBL/GenBank/DDBJ databases">
        <authorList>
            <person name="Sun Q."/>
            <person name="Evtushenko L."/>
        </authorList>
    </citation>
    <scope>NUCLEOTIDE SEQUENCE</scope>
    <source>
        <strain evidence="18">VKM B-2347</strain>
    </source>
</reference>
<evidence type="ECO:0000313" key="19">
    <source>
        <dbReference type="Proteomes" id="UP001143372"/>
    </source>
</evidence>
<evidence type="ECO:0000256" key="16">
    <source>
        <dbReference type="PIRSR" id="PIRSR000167-2"/>
    </source>
</evidence>
<dbReference type="PROSITE" id="PS51918">
    <property type="entry name" value="RADICAL_SAM"/>
    <property type="match status" value="1"/>
</dbReference>
<accession>A0A9W6J3A1</accession>
<evidence type="ECO:0000256" key="15">
    <source>
        <dbReference type="PIRSR" id="PIRSR000167-1"/>
    </source>
</evidence>
<evidence type="ECO:0000256" key="8">
    <source>
        <dbReference type="ARBA" id="ARBA00022723"/>
    </source>
</evidence>
<dbReference type="Gene3D" id="1.10.10.920">
    <property type="match status" value="1"/>
</dbReference>
<evidence type="ECO:0000256" key="1">
    <source>
        <dbReference type="ARBA" id="ARBA00004496"/>
    </source>
</evidence>
<dbReference type="InterPro" id="IPR058240">
    <property type="entry name" value="rSAM_sf"/>
</dbReference>
<keyword evidence="8 14" id="KW-0479">Metal-binding</keyword>
<dbReference type="EC" id="1.3.98.3" evidence="14"/>
<feature type="binding site" evidence="15">
    <location>
        <position position="52"/>
    </location>
    <ligand>
        <name>S-adenosyl-L-methionine</name>
        <dbReference type="ChEBI" id="CHEBI:59789"/>
        <label>1</label>
    </ligand>
</feature>
<keyword evidence="7 14" id="KW-0949">S-adenosyl-L-methionine</keyword>
<feature type="binding site" evidence="15">
    <location>
        <position position="180"/>
    </location>
    <ligand>
        <name>S-adenosyl-L-methionine</name>
        <dbReference type="ChEBI" id="CHEBI:59789"/>
        <label>2</label>
    </ligand>
</feature>
<dbReference type="InterPro" id="IPR006638">
    <property type="entry name" value="Elp3/MiaA/NifB-like_rSAM"/>
</dbReference>
<dbReference type="SUPFAM" id="SSF102114">
    <property type="entry name" value="Radical SAM enzymes"/>
    <property type="match status" value="1"/>
</dbReference>
<dbReference type="SFLD" id="SFLDS00029">
    <property type="entry name" value="Radical_SAM"/>
    <property type="match status" value="1"/>
</dbReference>
<dbReference type="PANTHER" id="PTHR13932">
    <property type="entry name" value="COPROPORPHYRINIGEN III OXIDASE"/>
    <property type="match status" value="1"/>
</dbReference>
<evidence type="ECO:0000256" key="4">
    <source>
        <dbReference type="ARBA" id="ARBA00011245"/>
    </source>
</evidence>
<comment type="similarity">
    <text evidence="3 14">Belongs to the anaerobic coproporphyrinogen-III oxidase family.</text>
</comment>
<evidence type="ECO:0000256" key="6">
    <source>
        <dbReference type="ARBA" id="ARBA00022490"/>
    </source>
</evidence>
<dbReference type="PANTHER" id="PTHR13932:SF6">
    <property type="entry name" value="OXYGEN-INDEPENDENT COPROPORPHYRINOGEN III OXIDASE"/>
    <property type="match status" value="1"/>
</dbReference>
<protein>
    <recommendedName>
        <fullName evidence="14">Coproporphyrinogen-III oxidase</fullName>
        <ecNumber evidence="14">1.3.98.3</ecNumber>
    </recommendedName>
</protein>
<evidence type="ECO:0000256" key="5">
    <source>
        <dbReference type="ARBA" id="ARBA00022485"/>
    </source>
</evidence>
<comment type="catalytic activity">
    <reaction evidence="13 14">
        <text>coproporphyrinogen III + 2 S-adenosyl-L-methionine = protoporphyrinogen IX + 2 5'-deoxyadenosine + 2 L-methionine + 2 CO2</text>
        <dbReference type="Rhea" id="RHEA:15425"/>
        <dbReference type="ChEBI" id="CHEBI:16526"/>
        <dbReference type="ChEBI" id="CHEBI:17319"/>
        <dbReference type="ChEBI" id="CHEBI:57307"/>
        <dbReference type="ChEBI" id="CHEBI:57309"/>
        <dbReference type="ChEBI" id="CHEBI:57844"/>
        <dbReference type="ChEBI" id="CHEBI:59789"/>
        <dbReference type="EC" id="1.3.98.3"/>
    </reaction>
</comment>
<feature type="binding site" evidence="15">
    <location>
        <begin position="109"/>
        <end position="110"/>
    </location>
    <ligand>
        <name>S-adenosyl-L-methionine</name>
        <dbReference type="ChEBI" id="CHEBI:59789"/>
        <label>2</label>
    </ligand>
</feature>
<dbReference type="Gene3D" id="3.30.750.200">
    <property type="match status" value="1"/>
</dbReference>
<evidence type="ECO:0000256" key="14">
    <source>
        <dbReference type="PIRNR" id="PIRNR000167"/>
    </source>
</evidence>
<dbReference type="NCBIfam" id="TIGR00538">
    <property type="entry name" value="hemN"/>
    <property type="match status" value="1"/>
</dbReference>
<dbReference type="GO" id="GO:0004109">
    <property type="term" value="F:coproporphyrinogen oxidase activity"/>
    <property type="evidence" value="ECO:0007669"/>
    <property type="project" value="InterPro"/>
</dbReference>
<sequence length="449" mass="48804">MIPLTLTDFVSRQVPRYTSYPTAPHFRDDVDGGVYASWLEGQASSPAPVSLYLHVPFCRSICHYCGCTTRATRRDEPLLDYAVRLRKELALVSDRIGRRQISHIHWGGGTPSLLLGDAFADIVADIRRRWDVAPAAEHAIELDPRFVDSSAVARLSAAGVNRASLGVQDFDQAVQTAIGRLQSIRTVASAVSLLRRGGVSNLNFDLIYGLPRQTQASIRNTVREAVDLAPDRIALFGYAHVPDARPNQRLIDPSTLPDAALRLALAQTAREVLDEAGYVAVGIDHFARPGDAMAGAASSRSLRRNFQGYTTDGAETLIGVGASSISRLPQGYAQNASDVGGWARAIDEGRLPTARGRALGADDRLRADVIEQIMCFFEVDLDAVARRHGVKASVFALDLEALEPLRRSDFLRYYGDRLVIVRDGPALARVVASAFDSYLGVGTRHSMAA</sequence>
<feature type="binding site" evidence="16">
    <location>
        <position position="62"/>
    </location>
    <ligand>
        <name>[4Fe-4S] cluster</name>
        <dbReference type="ChEBI" id="CHEBI:49883"/>
        <note>4Fe-4S-S-AdoMet</note>
    </ligand>
</feature>
<evidence type="ECO:0000256" key="11">
    <source>
        <dbReference type="ARBA" id="ARBA00023014"/>
    </source>
</evidence>
<evidence type="ECO:0000256" key="12">
    <source>
        <dbReference type="ARBA" id="ARBA00023244"/>
    </source>
</evidence>
<keyword evidence="12 14" id="KW-0627">Porphyrin biosynthesis</keyword>
<feature type="binding site" evidence="15">
    <location>
        <position position="168"/>
    </location>
    <ligand>
        <name>S-adenosyl-L-methionine</name>
        <dbReference type="ChEBI" id="CHEBI:59789"/>
        <label>2</label>
    </ligand>
</feature>
<dbReference type="Pfam" id="PF04055">
    <property type="entry name" value="Radical_SAM"/>
    <property type="match status" value="1"/>
</dbReference>
<dbReference type="CDD" id="cd01335">
    <property type="entry name" value="Radical_SAM"/>
    <property type="match status" value="1"/>
</dbReference>
<comment type="caution">
    <text evidence="18">The sequence shown here is derived from an EMBL/GenBank/DDBJ whole genome shotgun (WGS) entry which is preliminary data.</text>
</comment>
<keyword evidence="11 14" id="KW-0411">Iron-sulfur</keyword>
<dbReference type="InterPro" id="IPR007197">
    <property type="entry name" value="rSAM"/>
</dbReference>
<dbReference type="AlphaFoldDB" id="A0A9W6J3A1"/>
<feature type="binding site" evidence="15">
    <location>
        <position position="205"/>
    </location>
    <ligand>
        <name>S-adenosyl-L-methionine</name>
        <dbReference type="ChEBI" id="CHEBI:59789"/>
        <label>2</label>
    </ligand>
</feature>
<feature type="domain" description="Radical SAM core" evidence="17">
    <location>
        <begin position="43"/>
        <end position="276"/>
    </location>
</feature>
<evidence type="ECO:0000256" key="9">
    <source>
        <dbReference type="ARBA" id="ARBA00023002"/>
    </source>
</evidence>
<evidence type="ECO:0000256" key="13">
    <source>
        <dbReference type="ARBA" id="ARBA00048321"/>
    </source>
</evidence>
<feature type="binding site" evidence="15">
    <location>
        <position position="141"/>
    </location>
    <ligand>
        <name>S-adenosyl-L-methionine</name>
        <dbReference type="ChEBI" id="CHEBI:59789"/>
        <label>1</label>
    </ligand>
</feature>
<comment type="subunit">
    <text evidence="4">Monomer.</text>
</comment>
<dbReference type="Proteomes" id="UP001143372">
    <property type="component" value="Unassembled WGS sequence"/>
</dbReference>
<evidence type="ECO:0000256" key="2">
    <source>
        <dbReference type="ARBA" id="ARBA00004785"/>
    </source>
</evidence>
<organism evidence="18 19">
    <name type="scientific">Hansschlegelia plantiphila</name>
    <dbReference type="NCBI Taxonomy" id="374655"/>
    <lineage>
        <taxon>Bacteria</taxon>
        <taxon>Pseudomonadati</taxon>
        <taxon>Pseudomonadota</taxon>
        <taxon>Alphaproteobacteria</taxon>
        <taxon>Hyphomicrobiales</taxon>
        <taxon>Methylopilaceae</taxon>
        <taxon>Hansschlegelia</taxon>
    </lineage>
</organism>
<keyword evidence="9 14" id="KW-0560">Oxidoreductase</keyword>
<dbReference type="GO" id="GO:0046872">
    <property type="term" value="F:metal ion binding"/>
    <property type="evidence" value="ECO:0007669"/>
    <property type="project" value="UniProtKB-KW"/>
</dbReference>
<evidence type="ECO:0000256" key="7">
    <source>
        <dbReference type="ARBA" id="ARBA00022691"/>
    </source>
</evidence>
<keyword evidence="6 14" id="KW-0963">Cytoplasm</keyword>
<feature type="binding site" evidence="15">
    <location>
        <begin position="64"/>
        <end position="66"/>
    </location>
    <ligand>
        <name>S-adenosyl-L-methionine</name>
        <dbReference type="ChEBI" id="CHEBI:59789"/>
        <label>2</label>
    </ligand>
</feature>
<dbReference type="GO" id="GO:0051539">
    <property type="term" value="F:4 iron, 4 sulfur cluster binding"/>
    <property type="evidence" value="ECO:0007669"/>
    <property type="project" value="UniProtKB-KW"/>
</dbReference>
<feature type="binding site" evidence="15">
    <location>
        <position position="108"/>
    </location>
    <ligand>
        <name>S-adenosyl-L-methionine</name>
        <dbReference type="ChEBI" id="CHEBI:59789"/>
        <label>1</label>
    </ligand>
</feature>
<keyword evidence="19" id="KW-1185">Reference proteome</keyword>
<evidence type="ECO:0000259" key="17">
    <source>
        <dbReference type="PROSITE" id="PS51918"/>
    </source>
</evidence>
<dbReference type="EMBL" id="BSFI01000008">
    <property type="protein sequence ID" value="GLK68519.1"/>
    <property type="molecule type" value="Genomic_DNA"/>
</dbReference>
<dbReference type="SFLD" id="SFLDG01065">
    <property type="entry name" value="anaerobic_coproporphyrinogen-I"/>
    <property type="match status" value="1"/>
</dbReference>
<feature type="binding site" evidence="15">
    <location>
        <position position="325"/>
    </location>
    <ligand>
        <name>S-adenosyl-L-methionine</name>
        <dbReference type="ChEBI" id="CHEBI:59789"/>
        <label>1</label>
    </ligand>
</feature>